<evidence type="ECO:0000313" key="1">
    <source>
        <dbReference type="EMBL" id="SEH07192.1"/>
    </source>
</evidence>
<protein>
    <recommendedName>
        <fullName evidence="3">Tetratricopeptide repeat protein</fullName>
    </recommendedName>
</protein>
<evidence type="ECO:0008006" key="3">
    <source>
        <dbReference type="Google" id="ProtNLM"/>
    </source>
</evidence>
<dbReference type="AlphaFoldDB" id="A0A1H6FAR1"/>
<dbReference type="Proteomes" id="UP000236724">
    <property type="component" value="Unassembled WGS sequence"/>
</dbReference>
<dbReference type="Gene3D" id="1.25.40.10">
    <property type="entry name" value="Tetratricopeptide repeat domain"/>
    <property type="match status" value="1"/>
</dbReference>
<dbReference type="InterPro" id="IPR027417">
    <property type="entry name" value="P-loop_NTPase"/>
</dbReference>
<name>A0A1H6FAR1_9GAMM</name>
<reference evidence="1 2" key="1">
    <citation type="submission" date="2016-10" db="EMBL/GenBank/DDBJ databases">
        <authorList>
            <person name="de Groot N.N."/>
        </authorList>
    </citation>
    <scope>NUCLEOTIDE SEQUENCE [LARGE SCALE GENOMIC DNA]</scope>
    <source>
        <strain evidence="1">MBHS1</strain>
    </source>
</reference>
<dbReference type="OrthoDB" id="6395529at2"/>
<dbReference type="EMBL" id="FMSV02000526">
    <property type="protein sequence ID" value="SEH07192.1"/>
    <property type="molecule type" value="Genomic_DNA"/>
</dbReference>
<dbReference type="RefSeq" id="WP_103920884.1">
    <property type="nucleotide sequence ID" value="NZ_FMSV02000526.1"/>
</dbReference>
<keyword evidence="2" id="KW-1185">Reference proteome</keyword>
<organism evidence="1 2">
    <name type="scientific">Candidatus Venteria ishoeyi</name>
    <dbReference type="NCBI Taxonomy" id="1899563"/>
    <lineage>
        <taxon>Bacteria</taxon>
        <taxon>Pseudomonadati</taxon>
        <taxon>Pseudomonadota</taxon>
        <taxon>Gammaproteobacteria</taxon>
        <taxon>Thiotrichales</taxon>
        <taxon>Thiotrichaceae</taxon>
        <taxon>Venteria</taxon>
    </lineage>
</organism>
<gene>
    <name evidence="1" type="ORF">MBHS_03066</name>
</gene>
<dbReference type="Pfam" id="PF14516">
    <property type="entry name" value="AAA_35"/>
    <property type="match status" value="1"/>
</dbReference>
<dbReference type="SUPFAM" id="SSF52540">
    <property type="entry name" value="P-loop containing nucleoside triphosphate hydrolases"/>
    <property type="match status" value="1"/>
</dbReference>
<dbReference type="SUPFAM" id="SSF48452">
    <property type="entry name" value="TPR-like"/>
    <property type="match status" value="1"/>
</dbReference>
<proteinExistence type="predicted"/>
<evidence type="ECO:0000313" key="2">
    <source>
        <dbReference type="Proteomes" id="UP000236724"/>
    </source>
</evidence>
<sequence>MEKILKKYTTIPQHLYVNRNADDQLKNIVEEMQRPGYVLVARQMGKTNLLFNAKRTLESERRLFVYVDLSNIFDHERDCYRNIVDNIIEPNEDLFHSIESDIYTLREKNLPPHKEYSKSLRLIINQFIGDIVIILDEIDALRSADYSDNIFAQIRSNYFLRTNFPEFERLTYVLSGVIEPSELIRDRNKSPFNIGEKIYLDDFTKDEHNSFIDKSRLKITENISDSIYDWANGNPRLTFDICSEVEDFLIENIDITNKDLNKIIKNKYLTAFDIAPIDHIRELVKSNKKIRDAVLKIQQSETNNISDEIKTKLYLDGIINSKFDEETYIKNRIVKLSLSENWIMSIDKQAENAFSYGLQLFDSKDYTNSIETLLEFLDTSHPSYKEIETSNYFIGLSYYHLKNFKKSVHYFNKKFEDHTYKINSKSLLGICKLAIGEKESGEAILEASILNETNDWLYHNALLNLAISLDESKDDKAILFFQKLYHSTFKDKDTKKIELDKLRTLALYYQAEIFLHKNDTKEALSKISLALKYSNISDSLFLKYLKYSLEEAKNEYIKNEIVGTIIEQKLIFDSENIYPISFNESNLIYYLDLVFDYSNPKLFDELLDYAEKELYKDKLPDRFYLAYISSKLSDKSESILKYILGFENSIDNELHINIYRDLSMMYSDNPPKYFIYFNKYKKLFNQTSEVLKDDIYLFALGIKHYSDSKKIREGLELCEIIRKRIKDIENEDLKLESSIIYYWCATLNFSKKNRDKSIQYSSKTIELINSSKKKGNSMLGEEGLNNIVEQMEKIKYSYTIMNPIIKEKKYGRNEWIKVEYLDSRIIKNKYKKLEEDIRAKRCKII</sequence>
<accession>A0A1H6FAR1</accession>
<dbReference type="InterPro" id="IPR011990">
    <property type="entry name" value="TPR-like_helical_dom_sf"/>
</dbReference>